<sequence length="946" mass="104939">MLLRTSTLVLALGLALAGCQQVSAPQPAPGTIITSPADSLHYRYLALDNGLKVVLASDPDADKAAASLVVHVGHTADPKDRQGLAHFLEHMLFISTDKYPKVDEYRQFIETHGGSSNAGTGQVDTTFFFNIAPDQFAPALDRFAQFFIAPSLDPAYVDREKHAVYSEFELKKQDDGRRINEVLKATANPANPASQFSVGDLETLADRPGDKVWADLKAFHDKYYHAGNMTLALVGKEDLDSLEAYARQYFAAIPKGKANPVQPTAAPYLPSQLGVRIDQAPLKDQRTLSLQFPVPNSQAHFLAKPLDYIANMLSNAAPGALYSELKGKGWVDSLSAYHYGPDDYELFNLDFNLTEAGAEHLDDITQATFAYIHKLQAQGVTEAYFDELRKAGNLDFRFQEKASALSLANYLASNLQQVPPLHLMDAGFLYQDFEPELIQGYLARLTPDNLRQLVVLPGANTDKVEPRYQAPYKVSALSPELKDKWASAQADLALPPDNPYLAEDPRLKALAENHPLPKKVVEEQGLSIWALQDPEFRVPKVEKRVSLTRPMAGATESAMNSLYADLINEALESEAYPASQAGLYFGLSATSLGLSYSLSGYDEKQPLLEDKIWTALHLPGLTQAKFNQYRDALVRNWRNLHQEWPVNQVMARLGSTLVRESYDADSKADALEKVSFRQFQGFVAHYPDQLNLRAMAIGNLTDAEVASWGKSLENLLLREAKRIDKPLMHLAQLPAGKELGLKLDIDHHDAVLAMIYKGHQQDATSQARYALMGQILSAPFFGKLRTEQQLGYVVQAGYSSLGRSPALFLLVQSPVADPFALRQHMDSFSKDFTATLAAMTPAQLDEQKAGLINSINQADKQLGDKTDRYWSYLGNGRPFDWRQQLVAAVQVLTLADLQEFYQQQVLDDKDGRLLLWSQGQQAKSGDMPKACTNQACLDKLWQYKGE</sequence>
<feature type="domain" description="Peptidase M16 C-terminal" evidence="17">
    <location>
        <begin position="215"/>
        <end position="390"/>
    </location>
</feature>
<feature type="domain" description="Peptidase M16 middle/third" evidence="18">
    <location>
        <begin position="396"/>
        <end position="669"/>
    </location>
</feature>
<feature type="signal peptide" evidence="15">
    <location>
        <begin position="1"/>
        <end position="24"/>
    </location>
</feature>
<evidence type="ECO:0000259" key="17">
    <source>
        <dbReference type="Pfam" id="PF05193"/>
    </source>
</evidence>
<reference evidence="20 21" key="1">
    <citation type="journal article" date="2012" name="J. Bacteriol.">
        <title>Genome Sequence of Gallaecimonas xiamenensis Type Strain 3-C-1.</title>
        <authorList>
            <person name="Lai Q."/>
            <person name="Wang L."/>
            <person name="Wang W."/>
            <person name="Shao Z."/>
        </authorList>
    </citation>
    <scope>NUCLEOTIDE SEQUENCE [LARGE SCALE GENOMIC DNA]</scope>
    <source>
        <strain evidence="20 21">3-C-1</strain>
    </source>
</reference>
<gene>
    <name evidence="20" type="ORF">B3C1_01415</name>
</gene>
<comment type="similarity">
    <text evidence="3 14">Belongs to the peptidase M16 family.</text>
</comment>
<evidence type="ECO:0000256" key="1">
    <source>
        <dbReference type="ARBA" id="ARBA00001947"/>
    </source>
</evidence>
<evidence type="ECO:0000256" key="8">
    <source>
        <dbReference type="ARBA" id="ARBA00022801"/>
    </source>
</evidence>
<evidence type="ECO:0000256" key="15">
    <source>
        <dbReference type="SAM" id="SignalP"/>
    </source>
</evidence>
<accession>K2JQ56</accession>
<keyword evidence="10" id="KW-0482">Metalloprotease</keyword>
<keyword evidence="9" id="KW-0862">Zinc</keyword>
<dbReference type="Gene3D" id="3.30.830.10">
    <property type="entry name" value="Metalloenzyme, LuxS/M16 peptidase-like"/>
    <property type="match status" value="4"/>
</dbReference>
<evidence type="ECO:0000259" key="18">
    <source>
        <dbReference type="Pfam" id="PF16187"/>
    </source>
</evidence>
<proteinExistence type="inferred from homology"/>
<dbReference type="FunFam" id="3.30.830.10:FF:000005">
    <property type="entry name" value="nardilysin isoform X1"/>
    <property type="match status" value="1"/>
</dbReference>
<dbReference type="InterPro" id="IPR001431">
    <property type="entry name" value="Pept_M16_Zn_BS"/>
</dbReference>
<dbReference type="EMBL" id="AMRI01000002">
    <property type="protein sequence ID" value="EKE77428.1"/>
    <property type="molecule type" value="Genomic_DNA"/>
</dbReference>
<feature type="chain" id="PRO_5003859379" description="Protease 3" evidence="15">
    <location>
        <begin position="25"/>
        <end position="946"/>
    </location>
</feature>
<dbReference type="GO" id="GO:0006508">
    <property type="term" value="P:proteolysis"/>
    <property type="evidence" value="ECO:0007669"/>
    <property type="project" value="UniProtKB-KW"/>
</dbReference>
<dbReference type="PATRIC" id="fig|745411.4.peg.274"/>
<evidence type="ECO:0000256" key="13">
    <source>
        <dbReference type="ARBA" id="ARBA00033450"/>
    </source>
</evidence>
<dbReference type="AlphaFoldDB" id="K2JQ56"/>
<dbReference type="FunFam" id="3.30.830.10:FF:000012">
    <property type="entry name" value="Protease 3"/>
    <property type="match status" value="1"/>
</dbReference>
<evidence type="ECO:0000259" key="19">
    <source>
        <dbReference type="Pfam" id="PF22456"/>
    </source>
</evidence>
<dbReference type="InterPro" id="IPR032632">
    <property type="entry name" value="Peptidase_M16_M"/>
</dbReference>
<evidence type="ECO:0000256" key="2">
    <source>
        <dbReference type="ARBA" id="ARBA00002184"/>
    </source>
</evidence>
<evidence type="ECO:0000256" key="11">
    <source>
        <dbReference type="ARBA" id="ARBA00029597"/>
    </source>
</evidence>
<organism evidence="20 21">
    <name type="scientific">Gallaecimonas xiamenensis 3-C-1</name>
    <dbReference type="NCBI Taxonomy" id="745411"/>
    <lineage>
        <taxon>Bacteria</taxon>
        <taxon>Pseudomonadati</taxon>
        <taxon>Pseudomonadota</taxon>
        <taxon>Gammaproteobacteria</taxon>
        <taxon>Enterobacterales</taxon>
        <taxon>Gallaecimonadaceae</taxon>
        <taxon>Gallaecimonas</taxon>
    </lineage>
</organism>
<keyword evidence="8" id="KW-0378">Hydrolase</keyword>
<dbReference type="GO" id="GO:0046872">
    <property type="term" value="F:metal ion binding"/>
    <property type="evidence" value="ECO:0007669"/>
    <property type="project" value="UniProtKB-KW"/>
</dbReference>
<keyword evidence="15" id="KW-0732">Signal</keyword>
<dbReference type="PANTHER" id="PTHR43690:SF18">
    <property type="entry name" value="INSULIN-DEGRADING ENZYME-RELATED"/>
    <property type="match status" value="1"/>
</dbReference>
<comment type="cofactor">
    <cofactor evidence="1">
        <name>Zn(2+)</name>
        <dbReference type="ChEBI" id="CHEBI:29105"/>
    </cofactor>
</comment>
<evidence type="ECO:0000256" key="7">
    <source>
        <dbReference type="ARBA" id="ARBA00022723"/>
    </source>
</evidence>
<dbReference type="InterPro" id="IPR007863">
    <property type="entry name" value="Peptidase_M16_C"/>
</dbReference>
<protein>
    <recommendedName>
        <fullName evidence="5">Protease 3</fullName>
        <ecNumber evidence="4">3.4.24.55</ecNumber>
    </recommendedName>
    <alternativeName>
        <fullName evidence="13">Pitrilysin</fullName>
    </alternativeName>
    <alternativeName>
        <fullName evidence="12">Protease III</fullName>
    </alternativeName>
    <alternativeName>
        <fullName evidence="11">Protease pi</fullName>
    </alternativeName>
</protein>
<dbReference type="InterPro" id="IPR011765">
    <property type="entry name" value="Pept_M16_N"/>
</dbReference>
<name>K2JQ56_9GAMM</name>
<dbReference type="GO" id="GO:0005737">
    <property type="term" value="C:cytoplasm"/>
    <property type="evidence" value="ECO:0007669"/>
    <property type="project" value="UniProtKB-ARBA"/>
</dbReference>
<evidence type="ECO:0000256" key="5">
    <source>
        <dbReference type="ARBA" id="ARBA00017565"/>
    </source>
</evidence>
<dbReference type="OrthoDB" id="9811314at2"/>
<dbReference type="Pfam" id="PF22456">
    <property type="entry name" value="PqqF-like_C_4"/>
    <property type="match status" value="1"/>
</dbReference>
<dbReference type="eggNOG" id="COG1025">
    <property type="taxonomic scope" value="Bacteria"/>
</dbReference>
<dbReference type="RefSeq" id="WP_008482418.1">
    <property type="nucleotide sequence ID" value="NZ_AMRI01000002.1"/>
</dbReference>
<evidence type="ECO:0000313" key="21">
    <source>
        <dbReference type="Proteomes" id="UP000006755"/>
    </source>
</evidence>
<dbReference type="PROSITE" id="PS00143">
    <property type="entry name" value="INSULINASE"/>
    <property type="match status" value="1"/>
</dbReference>
<evidence type="ECO:0000256" key="10">
    <source>
        <dbReference type="ARBA" id="ARBA00023049"/>
    </source>
</evidence>
<evidence type="ECO:0000256" key="14">
    <source>
        <dbReference type="RuleBase" id="RU004447"/>
    </source>
</evidence>
<dbReference type="Proteomes" id="UP000006755">
    <property type="component" value="Unassembled WGS sequence"/>
</dbReference>
<keyword evidence="6" id="KW-0645">Protease</keyword>
<feature type="domain" description="Coenzyme PQQ synthesis protein F-like C-terminal lobe" evidence="19">
    <location>
        <begin position="771"/>
        <end position="870"/>
    </location>
</feature>
<dbReference type="Pfam" id="PF00675">
    <property type="entry name" value="Peptidase_M16"/>
    <property type="match status" value="1"/>
</dbReference>
<dbReference type="EC" id="3.4.24.55" evidence="4"/>
<comment type="function">
    <text evidence="2">Endopeptidase that degrades small peptides of less than 7 kDa, such as glucagon and insulin.</text>
</comment>
<evidence type="ECO:0000259" key="16">
    <source>
        <dbReference type="Pfam" id="PF00675"/>
    </source>
</evidence>
<evidence type="ECO:0000256" key="3">
    <source>
        <dbReference type="ARBA" id="ARBA00007261"/>
    </source>
</evidence>
<dbReference type="PANTHER" id="PTHR43690">
    <property type="entry name" value="NARDILYSIN"/>
    <property type="match status" value="1"/>
</dbReference>
<dbReference type="Pfam" id="PF05193">
    <property type="entry name" value="Peptidase_M16_C"/>
    <property type="match status" value="1"/>
</dbReference>
<evidence type="ECO:0000256" key="6">
    <source>
        <dbReference type="ARBA" id="ARBA00022670"/>
    </source>
</evidence>
<dbReference type="STRING" id="745411.B3C1_01415"/>
<dbReference type="Pfam" id="PF16187">
    <property type="entry name" value="Peptidase_M16_M"/>
    <property type="match status" value="1"/>
</dbReference>
<keyword evidence="21" id="KW-1185">Reference proteome</keyword>
<dbReference type="InterPro" id="IPR054734">
    <property type="entry name" value="PqqF-like_C_4"/>
</dbReference>
<evidence type="ECO:0000313" key="20">
    <source>
        <dbReference type="EMBL" id="EKE77428.1"/>
    </source>
</evidence>
<dbReference type="PROSITE" id="PS51257">
    <property type="entry name" value="PROKAR_LIPOPROTEIN"/>
    <property type="match status" value="1"/>
</dbReference>
<dbReference type="InterPro" id="IPR050626">
    <property type="entry name" value="Peptidase_M16"/>
</dbReference>
<evidence type="ECO:0000256" key="9">
    <source>
        <dbReference type="ARBA" id="ARBA00022833"/>
    </source>
</evidence>
<dbReference type="GO" id="GO:0004222">
    <property type="term" value="F:metalloendopeptidase activity"/>
    <property type="evidence" value="ECO:0007669"/>
    <property type="project" value="UniProtKB-EC"/>
</dbReference>
<comment type="caution">
    <text evidence="20">The sequence shown here is derived from an EMBL/GenBank/DDBJ whole genome shotgun (WGS) entry which is preliminary data.</text>
</comment>
<keyword evidence="7" id="KW-0479">Metal-binding</keyword>
<feature type="domain" description="Peptidase M16 N-terminal" evidence="16">
    <location>
        <begin position="52"/>
        <end position="192"/>
    </location>
</feature>
<dbReference type="SUPFAM" id="SSF63411">
    <property type="entry name" value="LuxS/MPP-like metallohydrolase"/>
    <property type="match status" value="4"/>
</dbReference>
<evidence type="ECO:0000256" key="4">
    <source>
        <dbReference type="ARBA" id="ARBA00012449"/>
    </source>
</evidence>
<evidence type="ECO:0000256" key="12">
    <source>
        <dbReference type="ARBA" id="ARBA00031184"/>
    </source>
</evidence>
<dbReference type="InterPro" id="IPR011249">
    <property type="entry name" value="Metalloenz_LuxS/M16"/>
</dbReference>